<keyword evidence="9" id="KW-0479">Metal-binding</keyword>
<keyword evidence="10" id="KW-0460">Magnesium</keyword>
<protein>
    <recommendedName>
        <fullName evidence="17 18">CDP-diacylglycerol--inositol 3-phosphatidyltransferase</fullName>
        <ecNumber evidence="5 18">2.7.8.11</ecNumber>
    </recommendedName>
</protein>
<evidence type="ECO:0000313" key="21">
    <source>
        <dbReference type="EMBL" id="JAI65668.1"/>
    </source>
</evidence>
<dbReference type="PIRSF" id="PIRSF000848">
    <property type="entry name" value="CDP_diag_ino_3_P"/>
    <property type="match status" value="1"/>
</dbReference>
<evidence type="ECO:0000256" key="2">
    <source>
        <dbReference type="ARBA" id="ARBA00001946"/>
    </source>
</evidence>
<evidence type="ECO:0000256" key="7">
    <source>
        <dbReference type="ARBA" id="ARBA00022679"/>
    </source>
</evidence>
<feature type="transmembrane region" description="Helical" evidence="20">
    <location>
        <begin position="164"/>
        <end position="184"/>
    </location>
</feature>
<comment type="similarity">
    <text evidence="4 18 19">Belongs to the CDP-alcohol phosphatidyltransferase class-I family.</text>
</comment>
<evidence type="ECO:0000256" key="1">
    <source>
        <dbReference type="ARBA" id="ARBA00001936"/>
    </source>
</evidence>
<dbReference type="Pfam" id="PF01066">
    <property type="entry name" value="CDP-OH_P_transf"/>
    <property type="match status" value="1"/>
</dbReference>
<reference evidence="21" key="1">
    <citation type="submission" date="2015-09" db="EMBL/GenBank/DDBJ databases">
        <title>Scylla olivacea transcriptome.</title>
        <authorList>
            <person name="Ikhwanuddin M."/>
        </authorList>
    </citation>
    <scope>NUCLEOTIDE SEQUENCE</scope>
</reference>
<comment type="catalytic activity">
    <reaction evidence="18">
        <text>a CDP-1,2-diacyl-sn-glycerol + myo-inositol = a 1,2-diacyl-sn-glycero-3-phospho-(1D-myo-inositol) + CMP + H(+)</text>
        <dbReference type="Rhea" id="RHEA:11580"/>
        <dbReference type="ChEBI" id="CHEBI:15378"/>
        <dbReference type="ChEBI" id="CHEBI:17268"/>
        <dbReference type="ChEBI" id="CHEBI:57880"/>
        <dbReference type="ChEBI" id="CHEBI:58332"/>
        <dbReference type="ChEBI" id="CHEBI:60377"/>
        <dbReference type="EC" id="2.7.8.11"/>
    </reaction>
</comment>
<dbReference type="AlphaFoldDB" id="A0A0P4WUK3"/>
<comment type="cofactor">
    <cofactor evidence="1">
        <name>Mn(2+)</name>
        <dbReference type="ChEBI" id="CHEBI:29035"/>
    </cofactor>
</comment>
<evidence type="ECO:0000256" key="14">
    <source>
        <dbReference type="ARBA" id="ARBA00023209"/>
    </source>
</evidence>
<dbReference type="EC" id="2.7.8.11" evidence="5 18"/>
<keyword evidence="15" id="KW-0464">Manganese</keyword>
<dbReference type="InterPro" id="IPR048254">
    <property type="entry name" value="CDP_ALCOHOL_P_TRANSF_CS"/>
</dbReference>
<keyword evidence="12 18" id="KW-0443">Lipid metabolism</keyword>
<dbReference type="PANTHER" id="PTHR15362:SF4">
    <property type="entry name" value="CDP-DIACYLGLYCEROL--INOSITOL 3-PHOSPHATIDYLTRANSFERASE"/>
    <property type="match status" value="1"/>
</dbReference>
<dbReference type="GO" id="GO:0006661">
    <property type="term" value="P:phosphatidylinositol biosynthetic process"/>
    <property type="evidence" value="ECO:0007669"/>
    <property type="project" value="TreeGrafter"/>
</dbReference>
<evidence type="ECO:0000256" key="15">
    <source>
        <dbReference type="ARBA" id="ARBA00023211"/>
    </source>
</evidence>
<evidence type="ECO:0000256" key="4">
    <source>
        <dbReference type="ARBA" id="ARBA00010441"/>
    </source>
</evidence>
<keyword evidence="6 18" id="KW-0444">Lipid biosynthesis</keyword>
<evidence type="ECO:0000256" key="18">
    <source>
        <dbReference type="PIRNR" id="PIRNR000848"/>
    </source>
</evidence>
<evidence type="ECO:0000256" key="12">
    <source>
        <dbReference type="ARBA" id="ARBA00023098"/>
    </source>
</evidence>
<evidence type="ECO:0000256" key="6">
    <source>
        <dbReference type="ARBA" id="ARBA00022516"/>
    </source>
</evidence>
<organism evidence="21">
    <name type="scientific">Scylla olivacea</name>
    <name type="common">Orange mud crab</name>
    <name type="synonym">Cancer olivacea</name>
    <dbReference type="NCBI Taxonomy" id="85551"/>
    <lineage>
        <taxon>Eukaryota</taxon>
        <taxon>Metazoa</taxon>
        <taxon>Ecdysozoa</taxon>
        <taxon>Arthropoda</taxon>
        <taxon>Crustacea</taxon>
        <taxon>Multicrustacea</taxon>
        <taxon>Malacostraca</taxon>
        <taxon>Eumalacostraca</taxon>
        <taxon>Eucarida</taxon>
        <taxon>Decapoda</taxon>
        <taxon>Pleocyemata</taxon>
        <taxon>Brachyura</taxon>
        <taxon>Eubrachyura</taxon>
        <taxon>Portunoidea</taxon>
        <taxon>Portunidae</taxon>
        <taxon>Portuninae</taxon>
        <taxon>Scylla</taxon>
    </lineage>
</organism>
<accession>A0A0P4WUK3</accession>
<evidence type="ECO:0000256" key="10">
    <source>
        <dbReference type="ARBA" id="ARBA00022842"/>
    </source>
</evidence>
<comment type="cofactor">
    <cofactor evidence="2">
        <name>Mg(2+)</name>
        <dbReference type="ChEBI" id="CHEBI:18420"/>
    </cofactor>
</comment>
<dbReference type="Gene3D" id="1.20.120.1760">
    <property type="match status" value="1"/>
</dbReference>
<dbReference type="GO" id="GO:0046872">
    <property type="term" value="F:metal ion binding"/>
    <property type="evidence" value="ECO:0007669"/>
    <property type="project" value="UniProtKB-KW"/>
</dbReference>
<evidence type="ECO:0000256" key="5">
    <source>
        <dbReference type="ARBA" id="ARBA00013212"/>
    </source>
</evidence>
<proteinExistence type="inferred from homology"/>
<dbReference type="InterPro" id="IPR014387">
    <property type="entry name" value="CDP_diag_ino_3_P_euk"/>
</dbReference>
<sequence length="215" mass="24144">MAENIFIFVPNLIGYGRIILALLSFYYMPSNHIMAASMYILSGFLDAFDGHAARALNQATKFGAMLDMLTDRCGTMCLLVTLSHFYPQYMFLFQVSMTIDISCHWLHLHTTLLAGRKSHKGEDSNTNPILRIYYTSKVVLFFMCAGNELFYSSLYLLHFTEGPIIAGVGLWRILSYGLLPIGVLKSVLALMQGYSAALSLGEIDVLERQESQKTK</sequence>
<evidence type="ECO:0000256" key="19">
    <source>
        <dbReference type="RuleBase" id="RU003750"/>
    </source>
</evidence>
<dbReference type="PANTHER" id="PTHR15362">
    <property type="entry name" value="PHOSPHATIDYLINOSITOL SYNTHASE"/>
    <property type="match status" value="1"/>
</dbReference>
<evidence type="ECO:0000256" key="20">
    <source>
        <dbReference type="SAM" id="Phobius"/>
    </source>
</evidence>
<keyword evidence="8 20" id="KW-0812">Transmembrane</keyword>
<feature type="transmembrane region" description="Helical" evidence="20">
    <location>
        <begin position="138"/>
        <end position="158"/>
    </location>
</feature>
<feature type="transmembrane region" description="Helical" evidence="20">
    <location>
        <begin position="6"/>
        <end position="28"/>
    </location>
</feature>
<keyword evidence="13 18" id="KW-0472">Membrane</keyword>
<evidence type="ECO:0000256" key="17">
    <source>
        <dbReference type="ARBA" id="ARBA00070582"/>
    </source>
</evidence>
<dbReference type="GO" id="GO:0003881">
    <property type="term" value="F:CDP-diacylglycerol-inositol 3-phosphatidyltransferase activity"/>
    <property type="evidence" value="ECO:0007669"/>
    <property type="project" value="UniProtKB-UniRule"/>
</dbReference>
<dbReference type="InterPro" id="IPR000462">
    <property type="entry name" value="CDP-OH_P_trans"/>
</dbReference>
<dbReference type="PROSITE" id="PS00379">
    <property type="entry name" value="CDP_ALCOHOL_P_TRANSF"/>
    <property type="match status" value="1"/>
</dbReference>
<keyword evidence="7 18" id="KW-0808">Transferase</keyword>
<evidence type="ECO:0000256" key="11">
    <source>
        <dbReference type="ARBA" id="ARBA00022989"/>
    </source>
</evidence>
<dbReference type="InterPro" id="IPR043130">
    <property type="entry name" value="CDP-OH_PTrfase_TM_dom"/>
</dbReference>
<evidence type="ECO:0000256" key="9">
    <source>
        <dbReference type="ARBA" id="ARBA00022723"/>
    </source>
</evidence>
<keyword evidence="16 18" id="KW-1208">Phospholipid metabolism</keyword>
<dbReference type="GO" id="GO:0005794">
    <property type="term" value="C:Golgi apparatus"/>
    <property type="evidence" value="ECO:0007669"/>
    <property type="project" value="TreeGrafter"/>
</dbReference>
<name>A0A0P4WUK3_SCYOL</name>
<dbReference type="GO" id="GO:0016020">
    <property type="term" value="C:membrane"/>
    <property type="evidence" value="ECO:0007669"/>
    <property type="project" value="UniProtKB-SubCell"/>
</dbReference>
<keyword evidence="14 18" id="KW-0594">Phospholipid biosynthesis</keyword>
<evidence type="ECO:0000256" key="8">
    <source>
        <dbReference type="ARBA" id="ARBA00022692"/>
    </source>
</evidence>
<dbReference type="EMBL" id="GDRN01057640">
    <property type="protein sequence ID" value="JAI65668.1"/>
    <property type="molecule type" value="Transcribed_RNA"/>
</dbReference>
<comment type="subcellular location">
    <subcellularLocation>
        <location evidence="3">Membrane</location>
        <topology evidence="3">Multi-pass membrane protein</topology>
    </subcellularLocation>
</comment>
<keyword evidence="11 20" id="KW-1133">Transmembrane helix</keyword>
<dbReference type="FunFam" id="1.20.120.1760:FF:000003">
    <property type="entry name" value="CDP-diacylglycerol--inositol 3-phosphatidyltransferase"/>
    <property type="match status" value="1"/>
</dbReference>
<evidence type="ECO:0000256" key="16">
    <source>
        <dbReference type="ARBA" id="ARBA00023264"/>
    </source>
</evidence>
<evidence type="ECO:0000256" key="3">
    <source>
        <dbReference type="ARBA" id="ARBA00004141"/>
    </source>
</evidence>
<evidence type="ECO:0000256" key="13">
    <source>
        <dbReference type="ARBA" id="ARBA00023136"/>
    </source>
</evidence>